<name>A0A8J7F8N7_9CYAN</name>
<evidence type="ECO:0008006" key="3">
    <source>
        <dbReference type="Google" id="ProtNLM"/>
    </source>
</evidence>
<dbReference type="Proteomes" id="UP000620559">
    <property type="component" value="Unassembled WGS sequence"/>
</dbReference>
<dbReference type="RefSeq" id="WP_228059716.1">
    <property type="nucleotide sequence ID" value="NZ_JADEWL010000037.1"/>
</dbReference>
<dbReference type="EMBL" id="JADEWL010000037">
    <property type="protein sequence ID" value="MBE9213604.1"/>
    <property type="molecule type" value="Genomic_DNA"/>
</dbReference>
<gene>
    <name evidence="1" type="ORF">IQ247_13160</name>
</gene>
<dbReference type="AlphaFoldDB" id="A0A8J7F8N7"/>
<organism evidence="1 2">
    <name type="scientific">Plectonema cf. radiosum LEGE 06105</name>
    <dbReference type="NCBI Taxonomy" id="945769"/>
    <lineage>
        <taxon>Bacteria</taxon>
        <taxon>Bacillati</taxon>
        <taxon>Cyanobacteriota</taxon>
        <taxon>Cyanophyceae</taxon>
        <taxon>Oscillatoriophycideae</taxon>
        <taxon>Oscillatoriales</taxon>
        <taxon>Microcoleaceae</taxon>
        <taxon>Plectonema</taxon>
    </lineage>
</organism>
<protein>
    <recommendedName>
        <fullName evidence="3">Transcriptional regulator</fullName>
    </recommendedName>
</protein>
<reference evidence="1" key="1">
    <citation type="submission" date="2020-10" db="EMBL/GenBank/DDBJ databases">
        <authorList>
            <person name="Castelo-Branco R."/>
            <person name="Eusebio N."/>
            <person name="Adriana R."/>
            <person name="Vieira A."/>
            <person name="Brugerolle De Fraissinette N."/>
            <person name="Rezende De Castro R."/>
            <person name="Schneider M.P."/>
            <person name="Vasconcelos V."/>
            <person name="Leao P.N."/>
        </authorList>
    </citation>
    <scope>NUCLEOTIDE SEQUENCE</scope>
    <source>
        <strain evidence="1">LEGE 06105</strain>
    </source>
</reference>
<proteinExistence type="predicted"/>
<comment type="caution">
    <text evidence="1">The sequence shown here is derived from an EMBL/GenBank/DDBJ whole genome shotgun (WGS) entry which is preliminary data.</text>
</comment>
<keyword evidence="2" id="KW-1185">Reference proteome</keyword>
<sequence length="66" mass="7417">MLGCRGWMVDQRSRSICIAARKCPQLCSSELQVFTGLLGSTLTIERVEHILNGDRRCAYRVCVNSN</sequence>
<accession>A0A8J7F8N7</accession>
<evidence type="ECO:0000313" key="2">
    <source>
        <dbReference type="Proteomes" id="UP000620559"/>
    </source>
</evidence>
<evidence type="ECO:0000313" key="1">
    <source>
        <dbReference type="EMBL" id="MBE9213604.1"/>
    </source>
</evidence>